<dbReference type="GeneID" id="85197871"/>
<evidence type="ECO:0000313" key="1">
    <source>
        <dbReference type="EMBL" id="WNY29182.1"/>
    </source>
</evidence>
<dbReference type="RefSeq" id="WP_316559169.1">
    <property type="nucleotide sequence ID" value="NZ_CP131062.1"/>
</dbReference>
<dbReference type="InterPro" id="IPR024747">
    <property type="entry name" value="Pyridox_Oxase-rel"/>
</dbReference>
<dbReference type="InterPro" id="IPR012349">
    <property type="entry name" value="Split_barrel_FMN-bd"/>
</dbReference>
<dbReference type="Pfam" id="PF12900">
    <property type="entry name" value="Pyridox_ox_2"/>
    <property type="match status" value="1"/>
</dbReference>
<dbReference type="Gene3D" id="2.30.110.10">
    <property type="entry name" value="Electron Transport, Fmn-binding Protein, Chain A"/>
    <property type="match status" value="1"/>
</dbReference>
<dbReference type="SUPFAM" id="SSF50475">
    <property type="entry name" value="FMN-binding split barrel"/>
    <property type="match status" value="1"/>
</dbReference>
<dbReference type="PANTHER" id="PTHR34071:SF2">
    <property type="entry name" value="FLAVIN-NUCLEOTIDE-BINDING PROTEIN"/>
    <property type="match status" value="1"/>
</dbReference>
<dbReference type="AlphaFoldDB" id="A0AA96ZZE1"/>
<evidence type="ECO:0008006" key="3">
    <source>
        <dbReference type="Google" id="ProtNLM"/>
    </source>
</evidence>
<evidence type="ECO:0000313" key="2">
    <source>
        <dbReference type="Proteomes" id="UP001302662"/>
    </source>
</evidence>
<dbReference type="EMBL" id="CP131062">
    <property type="protein sequence ID" value="WNY29182.1"/>
    <property type="molecule type" value="Genomic_DNA"/>
</dbReference>
<keyword evidence="2" id="KW-1185">Reference proteome</keyword>
<proteinExistence type="predicted"/>
<sequence>MQNRMKTHPLTEDEINILLDEESVGRLATIGADGFPYIVPVHFVHHNQKIYIHGLIRGQKLDNIAANPNVCFEVDLFEGFIMPDEKSPCDVNTKYRSVIITGTAKVVEDEKTKEEALNEIVEKYTPTLMGAPFGSGIKATAVIEISVEECTGKYYS</sequence>
<reference evidence="1 2" key="1">
    <citation type="submission" date="2023-07" db="EMBL/GenBank/DDBJ databases">
        <title>Closed genome sequence of Methanimicrococcus sp. Es2.</title>
        <authorList>
            <person name="Protasov E."/>
            <person name="Platt K."/>
            <person name="Reeh H."/>
            <person name="Poehlein A."/>
            <person name="Daniel R."/>
            <person name="Brune A."/>
        </authorList>
    </citation>
    <scope>NUCLEOTIDE SEQUENCE [LARGE SCALE GENOMIC DNA]</scope>
    <source>
        <strain evidence="1 2">Es2</strain>
    </source>
</reference>
<gene>
    <name evidence="1" type="ORF">MmiEs2_14050</name>
</gene>
<dbReference type="KEGG" id="mees:MmiEs2_14050"/>
<accession>A0AA96ZZE1</accession>
<organism evidence="1 2">
    <name type="scientific">Methanimicrococcus stummii</name>
    <dbReference type="NCBI Taxonomy" id="3028294"/>
    <lineage>
        <taxon>Archaea</taxon>
        <taxon>Methanobacteriati</taxon>
        <taxon>Methanobacteriota</taxon>
        <taxon>Stenosarchaea group</taxon>
        <taxon>Methanomicrobia</taxon>
        <taxon>Methanosarcinales</taxon>
        <taxon>Methanosarcinaceae</taxon>
        <taxon>Methanimicrococcus</taxon>
    </lineage>
</organism>
<protein>
    <recommendedName>
        <fullName evidence="3">Pyridoxamine 5'-phosphate oxidase family protein</fullName>
    </recommendedName>
</protein>
<name>A0AA96ZZE1_9EURY</name>
<dbReference type="Proteomes" id="UP001302662">
    <property type="component" value="Chromosome"/>
</dbReference>
<dbReference type="PANTHER" id="PTHR34071">
    <property type="entry name" value="5-NITROIMIDAZOLE ANTIBIOTICS RESISTANCE PROTEIN, NIMA-FAMILY-RELATED PROTEIN-RELATED"/>
    <property type="match status" value="1"/>
</dbReference>